<comment type="subcellular location">
    <subcellularLocation>
        <location evidence="1">Nucleus</location>
    </subcellularLocation>
</comment>
<feature type="region of interest" description="Disordered" evidence="6">
    <location>
        <begin position="395"/>
        <end position="414"/>
    </location>
</feature>
<evidence type="ECO:0000256" key="3">
    <source>
        <dbReference type="ARBA" id="ARBA00018233"/>
    </source>
</evidence>
<evidence type="ECO:0000256" key="5">
    <source>
        <dbReference type="ARBA" id="ARBA00023242"/>
    </source>
</evidence>
<name>A0ABQ5J0G6_9ASTR</name>
<evidence type="ECO:0000313" key="7">
    <source>
        <dbReference type="EMBL" id="GJU05053.1"/>
    </source>
</evidence>
<comment type="similarity">
    <text evidence="2">Belongs to the RRS1 family.</text>
</comment>
<gene>
    <name evidence="7" type="ORF">Tco_1121483</name>
</gene>
<comment type="caution">
    <text evidence="7">The sequence shown here is derived from an EMBL/GenBank/DDBJ whole genome shotgun (WGS) entry which is preliminary data.</text>
</comment>
<reference evidence="7" key="2">
    <citation type="submission" date="2022-01" db="EMBL/GenBank/DDBJ databases">
        <authorList>
            <person name="Yamashiro T."/>
            <person name="Shiraishi A."/>
            <person name="Satake H."/>
            <person name="Nakayama K."/>
        </authorList>
    </citation>
    <scope>NUCLEOTIDE SEQUENCE</scope>
</reference>
<feature type="compositionally biased region" description="Basic and acidic residues" evidence="6">
    <location>
        <begin position="151"/>
        <end position="166"/>
    </location>
</feature>
<feature type="region of interest" description="Disordered" evidence="6">
    <location>
        <begin position="467"/>
        <end position="515"/>
    </location>
</feature>
<feature type="region of interest" description="Disordered" evidence="6">
    <location>
        <begin position="290"/>
        <end position="337"/>
    </location>
</feature>
<feature type="compositionally biased region" description="Polar residues" evidence="6">
    <location>
        <begin position="301"/>
        <end position="311"/>
    </location>
</feature>
<feature type="compositionally biased region" description="Low complexity" evidence="6">
    <location>
        <begin position="328"/>
        <end position="337"/>
    </location>
</feature>
<evidence type="ECO:0000256" key="1">
    <source>
        <dbReference type="ARBA" id="ARBA00004123"/>
    </source>
</evidence>
<dbReference type="Proteomes" id="UP001151760">
    <property type="component" value="Unassembled WGS sequence"/>
</dbReference>
<feature type="compositionally biased region" description="Basic residues" evidence="6">
    <location>
        <begin position="489"/>
        <end position="504"/>
    </location>
</feature>
<feature type="region of interest" description="Disordered" evidence="6">
    <location>
        <begin position="145"/>
        <end position="166"/>
    </location>
</feature>
<feature type="compositionally biased region" description="Basic residues" evidence="6">
    <location>
        <begin position="312"/>
        <end position="327"/>
    </location>
</feature>
<dbReference type="PANTHER" id="PTHR17602">
    <property type="entry name" value="RIBOSOME BIOGENESIS REGULATORY PROTEIN"/>
    <property type="match status" value="1"/>
</dbReference>
<keyword evidence="8" id="KW-1185">Reference proteome</keyword>
<organism evidence="7 8">
    <name type="scientific">Tanacetum coccineum</name>
    <dbReference type="NCBI Taxonomy" id="301880"/>
    <lineage>
        <taxon>Eukaryota</taxon>
        <taxon>Viridiplantae</taxon>
        <taxon>Streptophyta</taxon>
        <taxon>Embryophyta</taxon>
        <taxon>Tracheophyta</taxon>
        <taxon>Spermatophyta</taxon>
        <taxon>Magnoliopsida</taxon>
        <taxon>eudicotyledons</taxon>
        <taxon>Gunneridae</taxon>
        <taxon>Pentapetalae</taxon>
        <taxon>asterids</taxon>
        <taxon>campanulids</taxon>
        <taxon>Asterales</taxon>
        <taxon>Asteraceae</taxon>
        <taxon>Asteroideae</taxon>
        <taxon>Anthemideae</taxon>
        <taxon>Anthemidinae</taxon>
        <taxon>Tanacetum</taxon>
    </lineage>
</organism>
<sequence>MSEQQEQEVQGYQIDLGNLTAYDPQYHFQSIPEKREDLVKECIAHATKLIQSVADSLFSLPSTEDQSGPVVSLPQPTAKLPREKPLPKPAPPTKWEVFAKKKGIVNRKKDKLVFDEQTSSWKRRYGYDRVNDDNDLPIIEAKMTDEPGEDPFAKRRSEKKQRVEKQEKHRLHNLKEAAKVGALPSHVQLAATALPITGTQTAPRKVSKDELQNVAGMAATSTASGGKFDKKLAGEKPPKHDKKYRKFLPAVEGSGMGSLEKQQTDKILNKLMAKNSHEIFNVSKAVDMYNVKSDKKRRNQQGKSSSTSTKLNARKSPYKNASKKGPSKKGPSSTTTTKDNLFINFFRDFLDQHDDTIPMELNHVQLAATALPKTGTQTAPKKVSKDELQNVAGMAATSTASGGKFDKKLAGEKPPKHDKIYRKFLPVVEGSGMGSLEKQQTDKILNKLMAKNSHEIFNVSKAVDMYNVKRDKKRRNQQGKSSSTSTKLNPRKSPYKNASKKGPSKKGPSSKGKSK</sequence>
<accession>A0ABQ5J0G6</accession>
<feature type="compositionally biased region" description="Low complexity" evidence="6">
    <location>
        <begin position="505"/>
        <end position="515"/>
    </location>
</feature>
<evidence type="ECO:0000256" key="4">
    <source>
        <dbReference type="ARBA" id="ARBA00022517"/>
    </source>
</evidence>
<dbReference type="EMBL" id="BQNB010021311">
    <property type="protein sequence ID" value="GJU05053.1"/>
    <property type="molecule type" value="Genomic_DNA"/>
</dbReference>
<proteinExistence type="inferred from homology"/>
<feature type="compositionally biased region" description="Basic and acidic residues" evidence="6">
    <location>
        <begin position="227"/>
        <end position="238"/>
    </location>
</feature>
<evidence type="ECO:0000256" key="2">
    <source>
        <dbReference type="ARBA" id="ARBA00010077"/>
    </source>
</evidence>
<feature type="compositionally biased region" description="Polar residues" evidence="6">
    <location>
        <begin position="478"/>
        <end position="488"/>
    </location>
</feature>
<evidence type="ECO:0000256" key="6">
    <source>
        <dbReference type="SAM" id="MobiDB-lite"/>
    </source>
</evidence>
<dbReference type="Pfam" id="PF04939">
    <property type="entry name" value="RRS1"/>
    <property type="match status" value="1"/>
</dbReference>
<feature type="region of interest" description="Disordered" evidence="6">
    <location>
        <begin position="218"/>
        <end position="244"/>
    </location>
</feature>
<keyword evidence="5" id="KW-0539">Nucleus</keyword>
<evidence type="ECO:0000313" key="8">
    <source>
        <dbReference type="Proteomes" id="UP001151760"/>
    </source>
</evidence>
<keyword evidence="4" id="KW-0690">Ribosome biogenesis</keyword>
<feature type="region of interest" description="Disordered" evidence="6">
    <location>
        <begin position="61"/>
        <end position="93"/>
    </location>
</feature>
<reference evidence="7" key="1">
    <citation type="journal article" date="2022" name="Int. J. Mol. Sci.">
        <title>Draft Genome of Tanacetum Coccineum: Genomic Comparison of Closely Related Tanacetum-Family Plants.</title>
        <authorList>
            <person name="Yamashiro T."/>
            <person name="Shiraishi A."/>
            <person name="Nakayama K."/>
            <person name="Satake H."/>
        </authorList>
    </citation>
    <scope>NUCLEOTIDE SEQUENCE</scope>
</reference>
<dbReference type="InterPro" id="IPR007023">
    <property type="entry name" value="Ribosom_reg"/>
</dbReference>
<dbReference type="PANTHER" id="PTHR17602:SF4">
    <property type="entry name" value="RIBOSOME BIOGENESIS REGULATORY PROTEIN HOMOLOG"/>
    <property type="match status" value="1"/>
</dbReference>
<protein>
    <recommendedName>
        <fullName evidence="3">Ribosome biogenesis regulatory protein homolog</fullName>
    </recommendedName>
</protein>
<feature type="compositionally biased region" description="Basic and acidic residues" evidence="6">
    <location>
        <begin position="404"/>
        <end position="414"/>
    </location>
</feature>